<dbReference type="AlphaFoldDB" id="A0A0C3PZ88"/>
<accession>A0A0C3PZ88</accession>
<reference evidence="3" key="2">
    <citation type="submission" date="2015-01" db="EMBL/GenBank/DDBJ databases">
        <title>Evolutionary Origins and Diversification of the Mycorrhizal Mutualists.</title>
        <authorList>
            <consortium name="DOE Joint Genome Institute"/>
            <consortium name="Mycorrhizal Genomics Consortium"/>
            <person name="Kohler A."/>
            <person name="Kuo A."/>
            <person name="Nagy L.G."/>
            <person name="Floudas D."/>
            <person name="Copeland A."/>
            <person name="Barry K.W."/>
            <person name="Cichocki N."/>
            <person name="Veneault-Fourrey C."/>
            <person name="LaButti K."/>
            <person name="Lindquist E.A."/>
            <person name="Lipzen A."/>
            <person name="Lundell T."/>
            <person name="Morin E."/>
            <person name="Murat C."/>
            <person name="Riley R."/>
            <person name="Ohm R."/>
            <person name="Sun H."/>
            <person name="Tunlid A."/>
            <person name="Henrissat B."/>
            <person name="Grigoriev I.V."/>
            <person name="Hibbett D.S."/>
            <person name="Martin F."/>
        </authorList>
    </citation>
    <scope>NUCLEOTIDE SEQUENCE [LARGE SCALE GENOMIC DNA]</scope>
    <source>
        <strain evidence="3">MUT 4182</strain>
    </source>
</reference>
<evidence type="ECO:0000256" key="1">
    <source>
        <dbReference type="SAM" id="MobiDB-lite"/>
    </source>
</evidence>
<dbReference type="HOGENOM" id="CLU_2414913_0_0_1"/>
<dbReference type="EMBL" id="KN823162">
    <property type="protein sequence ID" value="KIO20770.1"/>
    <property type="molecule type" value="Genomic_DNA"/>
</dbReference>
<reference evidence="2 3" key="1">
    <citation type="submission" date="2014-04" db="EMBL/GenBank/DDBJ databases">
        <authorList>
            <consortium name="DOE Joint Genome Institute"/>
            <person name="Kuo A."/>
            <person name="Girlanda M."/>
            <person name="Perotto S."/>
            <person name="Kohler A."/>
            <person name="Nagy L.G."/>
            <person name="Floudas D."/>
            <person name="Copeland A."/>
            <person name="Barry K.W."/>
            <person name="Cichocki N."/>
            <person name="Veneault-Fourrey C."/>
            <person name="LaButti K."/>
            <person name="Lindquist E.A."/>
            <person name="Lipzen A."/>
            <person name="Lundell T."/>
            <person name="Morin E."/>
            <person name="Murat C."/>
            <person name="Sun H."/>
            <person name="Tunlid A."/>
            <person name="Henrissat B."/>
            <person name="Grigoriev I.V."/>
            <person name="Hibbett D.S."/>
            <person name="Martin F."/>
            <person name="Nordberg H.P."/>
            <person name="Cantor M.N."/>
            <person name="Hua S.X."/>
        </authorList>
    </citation>
    <scope>NUCLEOTIDE SEQUENCE [LARGE SCALE GENOMIC DNA]</scope>
    <source>
        <strain evidence="2 3">MUT 4182</strain>
    </source>
</reference>
<evidence type="ECO:0008006" key="4">
    <source>
        <dbReference type="Google" id="ProtNLM"/>
    </source>
</evidence>
<proteinExistence type="predicted"/>
<name>A0A0C3PZ88_9AGAM</name>
<evidence type="ECO:0000313" key="3">
    <source>
        <dbReference type="Proteomes" id="UP000054248"/>
    </source>
</evidence>
<feature type="compositionally biased region" description="Polar residues" evidence="1">
    <location>
        <begin position="1"/>
        <end position="13"/>
    </location>
</feature>
<feature type="region of interest" description="Disordered" evidence="1">
    <location>
        <begin position="1"/>
        <end position="38"/>
    </location>
</feature>
<dbReference type="Proteomes" id="UP000054248">
    <property type="component" value="Unassembled WGS sequence"/>
</dbReference>
<keyword evidence="3" id="KW-1185">Reference proteome</keyword>
<organism evidence="2 3">
    <name type="scientific">Tulasnella calospora MUT 4182</name>
    <dbReference type="NCBI Taxonomy" id="1051891"/>
    <lineage>
        <taxon>Eukaryota</taxon>
        <taxon>Fungi</taxon>
        <taxon>Dikarya</taxon>
        <taxon>Basidiomycota</taxon>
        <taxon>Agaricomycotina</taxon>
        <taxon>Agaricomycetes</taxon>
        <taxon>Cantharellales</taxon>
        <taxon>Tulasnellaceae</taxon>
        <taxon>Tulasnella</taxon>
    </lineage>
</organism>
<evidence type="ECO:0000313" key="2">
    <source>
        <dbReference type="EMBL" id="KIO20770.1"/>
    </source>
</evidence>
<gene>
    <name evidence="2" type="ORF">M407DRAFT_29616</name>
</gene>
<protein>
    <recommendedName>
        <fullName evidence="4">Hypervirulence associated protein TUDOR domain-containing protein</fullName>
    </recommendedName>
</protein>
<sequence>MASPTSSETGSQSKRWDPSSDDMPINPSQPPPLYWGKVTVIKRGDSRRGKLGIITKRYPKRTEDGQWLYDVSFDDEVEVVQYVHSDLYMGQP</sequence>